<evidence type="ECO:0000256" key="8">
    <source>
        <dbReference type="ARBA" id="ARBA00022837"/>
    </source>
</evidence>
<dbReference type="EMBL" id="WEIO01000005">
    <property type="protein sequence ID" value="KAB7706627.1"/>
    <property type="molecule type" value="Genomic_DNA"/>
</dbReference>
<dbReference type="InterPro" id="IPR000209">
    <property type="entry name" value="Peptidase_S8/S53_dom"/>
</dbReference>
<feature type="active site" description="Charge relay system" evidence="9">
    <location>
        <position position="205"/>
    </location>
</feature>
<dbReference type="InterPro" id="IPR022398">
    <property type="entry name" value="Peptidase_S8_His-AS"/>
</dbReference>
<comment type="caution">
    <text evidence="13">The sequence shown here is derived from an EMBL/GenBank/DDBJ whole genome shotgun (WGS) entry which is preliminary data.</text>
</comment>
<evidence type="ECO:0000313" key="14">
    <source>
        <dbReference type="Proteomes" id="UP000429595"/>
    </source>
</evidence>
<evidence type="ECO:0000256" key="10">
    <source>
        <dbReference type="SAM" id="SignalP"/>
    </source>
</evidence>
<keyword evidence="4" id="KW-0964">Secreted</keyword>
<feature type="domain" description="Peptidase S8/S53" evidence="11">
    <location>
        <begin position="165"/>
        <end position="411"/>
    </location>
</feature>
<keyword evidence="6 9" id="KW-0378">Hydrolase</keyword>
<dbReference type="GO" id="GO:0004252">
    <property type="term" value="F:serine-type endopeptidase activity"/>
    <property type="evidence" value="ECO:0007669"/>
    <property type="project" value="UniProtKB-UniRule"/>
</dbReference>
<comment type="similarity">
    <text evidence="3 9">Belongs to the peptidase S8 family.</text>
</comment>
<comment type="cofactor">
    <cofactor evidence="1">
        <name>Ca(2+)</name>
        <dbReference type="ChEBI" id="CHEBI:29108"/>
    </cofactor>
</comment>
<dbReference type="GO" id="GO:0006508">
    <property type="term" value="P:proteolysis"/>
    <property type="evidence" value="ECO:0007669"/>
    <property type="project" value="UniProtKB-KW"/>
</dbReference>
<dbReference type="PROSITE" id="PS00137">
    <property type="entry name" value="SUBTILASE_HIS"/>
    <property type="match status" value="1"/>
</dbReference>
<protein>
    <submittedName>
        <fullName evidence="13">S8 family serine peptidase</fullName>
    </submittedName>
</protein>
<feature type="domain" description="Fervidolysin-like N-terminal prodomain" evidence="12">
    <location>
        <begin position="67"/>
        <end position="128"/>
    </location>
</feature>
<comment type="subcellular location">
    <subcellularLocation>
        <location evidence="2">Secreted</location>
    </subcellularLocation>
</comment>
<evidence type="ECO:0000256" key="2">
    <source>
        <dbReference type="ARBA" id="ARBA00004613"/>
    </source>
</evidence>
<dbReference type="InterPro" id="IPR018247">
    <property type="entry name" value="EF_Hand_1_Ca_BS"/>
</dbReference>
<keyword evidence="10" id="KW-0732">Signal</keyword>
<evidence type="ECO:0000256" key="7">
    <source>
        <dbReference type="ARBA" id="ARBA00022825"/>
    </source>
</evidence>
<feature type="chain" id="PRO_5026015897" evidence="10">
    <location>
        <begin position="24"/>
        <end position="1160"/>
    </location>
</feature>
<dbReference type="Pfam" id="PF00082">
    <property type="entry name" value="Peptidase_S8"/>
    <property type="match status" value="1"/>
</dbReference>
<evidence type="ECO:0000259" key="12">
    <source>
        <dbReference type="Pfam" id="PF22148"/>
    </source>
</evidence>
<dbReference type="PROSITE" id="PS00138">
    <property type="entry name" value="SUBTILASE_SER"/>
    <property type="match status" value="1"/>
</dbReference>
<evidence type="ECO:0000256" key="1">
    <source>
        <dbReference type="ARBA" id="ARBA00001913"/>
    </source>
</evidence>
<dbReference type="AlphaFoldDB" id="A0A6I1FF29"/>
<feature type="signal peptide" evidence="10">
    <location>
        <begin position="1"/>
        <end position="23"/>
    </location>
</feature>
<dbReference type="PROSITE" id="PS00018">
    <property type="entry name" value="EF_HAND_1"/>
    <property type="match status" value="1"/>
</dbReference>
<dbReference type="GO" id="GO:0005576">
    <property type="term" value="C:extracellular region"/>
    <property type="evidence" value="ECO:0007669"/>
    <property type="project" value="UniProtKB-SubCell"/>
</dbReference>
<dbReference type="Gene3D" id="3.40.50.200">
    <property type="entry name" value="Peptidase S8/S53 domain"/>
    <property type="match status" value="1"/>
</dbReference>
<keyword evidence="14" id="KW-1185">Reference proteome</keyword>
<dbReference type="Proteomes" id="UP000429595">
    <property type="component" value="Unassembled WGS sequence"/>
</dbReference>
<reference evidence="13 14" key="1">
    <citation type="submission" date="2019-10" db="EMBL/GenBank/DDBJ databases">
        <title>Bacillus aerolatum sp. nov., isolated from bioaerosol of sport playgrounds.</title>
        <authorList>
            <person name="Chen P."/>
            <person name="Zhang G."/>
        </authorList>
    </citation>
    <scope>NUCLEOTIDE SEQUENCE [LARGE SCALE GENOMIC DNA]</scope>
    <source>
        <strain evidence="13 14">CX253</strain>
    </source>
</reference>
<evidence type="ECO:0000256" key="5">
    <source>
        <dbReference type="ARBA" id="ARBA00022670"/>
    </source>
</evidence>
<dbReference type="InterPro" id="IPR023828">
    <property type="entry name" value="Peptidase_S8_Ser-AS"/>
</dbReference>
<keyword evidence="7 9" id="KW-0720">Serine protease</keyword>
<dbReference type="Pfam" id="PF22148">
    <property type="entry name" value="Fervidolysin_NPro-like"/>
    <property type="match status" value="1"/>
</dbReference>
<evidence type="ECO:0000313" key="13">
    <source>
        <dbReference type="EMBL" id="KAB7706627.1"/>
    </source>
</evidence>
<feature type="active site" description="Charge relay system" evidence="9">
    <location>
        <position position="363"/>
    </location>
</feature>
<dbReference type="SUPFAM" id="SSF52743">
    <property type="entry name" value="Subtilisin-like"/>
    <property type="match status" value="1"/>
</dbReference>
<evidence type="ECO:0000256" key="3">
    <source>
        <dbReference type="ARBA" id="ARBA00011073"/>
    </source>
</evidence>
<name>A0A6I1FF29_9BACI</name>
<dbReference type="PANTHER" id="PTHR43806:SF11">
    <property type="entry name" value="CEREVISIN-RELATED"/>
    <property type="match status" value="1"/>
</dbReference>
<keyword evidence="5 9" id="KW-0645">Protease</keyword>
<evidence type="ECO:0000259" key="11">
    <source>
        <dbReference type="Pfam" id="PF00082"/>
    </source>
</evidence>
<dbReference type="PROSITE" id="PS51892">
    <property type="entry name" value="SUBTILASE"/>
    <property type="match status" value="1"/>
</dbReference>
<dbReference type="RefSeq" id="WP_152151703.1">
    <property type="nucleotide sequence ID" value="NZ_WEIO01000005.1"/>
</dbReference>
<organism evidence="13 14">
    <name type="scientific">Bacillus aerolatus</name>
    <dbReference type="NCBI Taxonomy" id="2653354"/>
    <lineage>
        <taxon>Bacteria</taxon>
        <taxon>Bacillati</taxon>
        <taxon>Bacillota</taxon>
        <taxon>Bacilli</taxon>
        <taxon>Bacillales</taxon>
        <taxon>Bacillaceae</taxon>
        <taxon>Bacillus</taxon>
    </lineage>
</organism>
<dbReference type="InterPro" id="IPR015500">
    <property type="entry name" value="Peptidase_S8_subtilisin-rel"/>
</dbReference>
<accession>A0A6I1FF29</accession>
<dbReference type="InterPro" id="IPR050131">
    <property type="entry name" value="Peptidase_S8_subtilisin-like"/>
</dbReference>
<sequence length="1160" mass="125152">MKSWKKALAIGLSAVMIFPTATGAGVHNEEVKIFKQAAEQAPVTAAANVKNIEAYKAAKEINELVDSNTLVIKYSKPLTKSVHKKAGTTLVRSLPKLGYDVVHVPKSKKVSDVLRVYRNQKGVSSITPSVKYKQFAAVQGDPKKAKMHHLPMLNIDKALKLSGKHKVTVAVVDGGVDFKHPDLKDQLLPPYNAADPAKNPVRDLHGTHVAGIIASKANNGIGGHGVNPNAKILPVDVFNGKMTANDFTIAEGILYAVSKGADVINLSLGGYASSPLVEEAVRQAIDSGAIVVAAAGNESSDMYSYPAAYPGVISVGNIDRQKKLSDSSNFGPSVDVVAPGEDIYSTAYENGKGSSFASLTGTSMASPMVAGVVSLLKSKHPGLTSYDIENILEKTATDLGAKGYDTAYANGLVNPLAALSYDVKKLPKQPVLTGKTLIKSAKALQAGKNVLKGQLKTPRETHWYKVALNENEHVQTALEASSDYDYGMDFYFIPEGAEAEEGFLIEHNKGRAGEKEGYLFTAEEKGTLIVGVKDMNGSYNASGLSGYTFTAEKFSALKADPETPIEVKSLPYVKKDFTLFPEEQGAADYDYFTITVDEAKVLSVSLSALPGVNSALKLSLPFEEEGIEGEEEIAEADDHGISKGESLSFKAVPGVKYRLAVTNESFGGTGSIGSILDLLMMNPGAFEFDAYTASANPYELKVEEKQLPEDEDGLPFKEDLEETLENGDMTLEEYAEAKAADSIDSTLDEDPAEEMEDEMTKAILANAIPYALGKEASGFFQLEGDEDYYSFVPAENGIYDFDIKKGSSQLPVAVISEYDKETGTLNPISGGGDDLLSLIMSLLGGTQNNTMSVALKKGETYVLSLTNEMYNISADPYTISSKKAANTPAEADQDENNPEKAMLIKQGTAYKNYFIYPGDTDFYYFKHTGKETIHRLSINQGKMTAADKAAIPFDLRQPAIFSGSLIEDTNGDKVLDEDEIVKAIPFGPNLLELSFETKVNLSFVAKEETGYFLAVSPFLSLKPSLQPYEVKVSDMKDSLKDGDGKVVNHVPQKPISLKKIDGQLGARGYMNAGVPFGDVDHFALNVTKDKQLSLTLEMESGLDGKIEIYNAKGALVQSFDHYGSGDEELAVIHLKKGKYFIEISETEGRASAEAYKLNIK</sequence>
<evidence type="ECO:0000256" key="6">
    <source>
        <dbReference type="ARBA" id="ARBA00022801"/>
    </source>
</evidence>
<dbReference type="PRINTS" id="PR00723">
    <property type="entry name" value="SUBTILISIN"/>
</dbReference>
<dbReference type="PANTHER" id="PTHR43806">
    <property type="entry name" value="PEPTIDASE S8"/>
    <property type="match status" value="1"/>
</dbReference>
<dbReference type="Gene3D" id="2.60.120.380">
    <property type="match status" value="3"/>
</dbReference>
<dbReference type="InterPro" id="IPR054399">
    <property type="entry name" value="Fervidolysin-like_N_prodom"/>
</dbReference>
<evidence type="ECO:0000256" key="9">
    <source>
        <dbReference type="PROSITE-ProRule" id="PRU01240"/>
    </source>
</evidence>
<dbReference type="InterPro" id="IPR036852">
    <property type="entry name" value="Peptidase_S8/S53_dom_sf"/>
</dbReference>
<feature type="active site" description="Charge relay system" evidence="9">
    <location>
        <position position="173"/>
    </location>
</feature>
<keyword evidence="8" id="KW-0106">Calcium</keyword>
<proteinExistence type="inferred from homology"/>
<gene>
    <name evidence="13" type="ORF">F9802_10545</name>
</gene>
<evidence type="ECO:0000256" key="4">
    <source>
        <dbReference type="ARBA" id="ARBA00022525"/>
    </source>
</evidence>